<comment type="similarity">
    <text evidence="2 6">Belongs to the bacterial solute-binding protein 9 family.</text>
</comment>
<dbReference type="GO" id="GO:0046872">
    <property type="term" value="F:metal ion binding"/>
    <property type="evidence" value="ECO:0007669"/>
    <property type="project" value="UniProtKB-KW"/>
</dbReference>
<protein>
    <submittedName>
        <fullName evidence="7">Periplasmic zinc-binding protein TroA</fullName>
    </submittedName>
</protein>
<sequence length="337" mass="35774">MKFFQIGLLMVTGLSVGCGSGKPNAAPGGGGAASGEKLQVVVTVGMVGDLVRNVGGDLIDVTQICGAGVDPHLYMPTRDDVQDIMESDAVFYCGLMLEGKMADTLEKVGRRKPVFAVTDAIDRGLLMSGDASQSTTENGAHGDPHVWNDVSMWSQCVDLIRDQLTVLAPDHGDRFAENAAAYRAELQELHTYGLRVIATIPEDSRLLITSHDAFNYFGRAYGLDVRGIQGISTESEAGLQQINALVDLLIRRNVKAVFVESSVSPKNVEALIEGAASQGHTVVKGGTLFSDAMGREGTYEGTYIGMLDHNLTTTARALGGQADPGGFQSKLSGQTEH</sequence>
<dbReference type="GO" id="GO:0030313">
    <property type="term" value="C:cell envelope"/>
    <property type="evidence" value="ECO:0007669"/>
    <property type="project" value="UniProtKB-SubCell"/>
</dbReference>
<evidence type="ECO:0000313" key="8">
    <source>
        <dbReference type="Proteomes" id="UP000319004"/>
    </source>
</evidence>
<dbReference type="SUPFAM" id="SSF53807">
    <property type="entry name" value="Helical backbone' metal receptor"/>
    <property type="match status" value="1"/>
</dbReference>
<dbReference type="PROSITE" id="PS51257">
    <property type="entry name" value="PROKAR_LIPOPROTEIN"/>
    <property type="match status" value="1"/>
</dbReference>
<accession>A0A518HMZ0</accession>
<evidence type="ECO:0000256" key="3">
    <source>
        <dbReference type="ARBA" id="ARBA00022448"/>
    </source>
</evidence>
<dbReference type="OrthoDB" id="9793396at2"/>
<dbReference type="InterPro" id="IPR006128">
    <property type="entry name" value="Lipoprotein_PsaA-like"/>
</dbReference>
<dbReference type="RefSeq" id="WP_145385787.1">
    <property type="nucleotide sequence ID" value="NZ_CP037423.1"/>
</dbReference>
<comment type="subcellular location">
    <subcellularLocation>
        <location evidence="1">Cell envelope</location>
    </subcellularLocation>
</comment>
<evidence type="ECO:0000256" key="6">
    <source>
        <dbReference type="RuleBase" id="RU003512"/>
    </source>
</evidence>
<dbReference type="InterPro" id="IPR006129">
    <property type="entry name" value="AdhesinB"/>
</dbReference>
<dbReference type="InterPro" id="IPR050492">
    <property type="entry name" value="Bact_metal-bind_prot9"/>
</dbReference>
<dbReference type="Gene3D" id="3.40.50.1980">
    <property type="entry name" value="Nitrogenase molybdenum iron protein domain"/>
    <property type="match status" value="2"/>
</dbReference>
<keyword evidence="4" id="KW-0479">Metal-binding</keyword>
<keyword evidence="8" id="KW-1185">Reference proteome</keyword>
<dbReference type="GO" id="GO:0030001">
    <property type="term" value="P:metal ion transport"/>
    <property type="evidence" value="ECO:0007669"/>
    <property type="project" value="InterPro"/>
</dbReference>
<proteinExistence type="inferred from homology"/>
<name>A0A518HMZ0_9BACT</name>
<dbReference type="PANTHER" id="PTHR42953:SF1">
    <property type="entry name" value="METAL-BINDING PROTEIN HI_0362-RELATED"/>
    <property type="match status" value="1"/>
</dbReference>
<dbReference type="AlphaFoldDB" id="A0A518HMZ0"/>
<dbReference type="KEGG" id="snep:Enr13x_19800"/>
<evidence type="ECO:0000256" key="4">
    <source>
        <dbReference type="ARBA" id="ARBA00022723"/>
    </source>
</evidence>
<organism evidence="7 8">
    <name type="scientific">Stieleria neptunia</name>
    <dbReference type="NCBI Taxonomy" id="2527979"/>
    <lineage>
        <taxon>Bacteria</taxon>
        <taxon>Pseudomonadati</taxon>
        <taxon>Planctomycetota</taxon>
        <taxon>Planctomycetia</taxon>
        <taxon>Pirellulales</taxon>
        <taxon>Pirellulaceae</taxon>
        <taxon>Stieleria</taxon>
    </lineage>
</organism>
<dbReference type="EMBL" id="CP037423">
    <property type="protein sequence ID" value="QDV42137.1"/>
    <property type="molecule type" value="Genomic_DNA"/>
</dbReference>
<dbReference type="Proteomes" id="UP000319004">
    <property type="component" value="Chromosome"/>
</dbReference>
<evidence type="ECO:0000313" key="7">
    <source>
        <dbReference type="EMBL" id="QDV42137.1"/>
    </source>
</evidence>
<keyword evidence="3 6" id="KW-0813">Transport</keyword>
<evidence type="ECO:0000256" key="1">
    <source>
        <dbReference type="ARBA" id="ARBA00004196"/>
    </source>
</evidence>
<dbReference type="PANTHER" id="PTHR42953">
    <property type="entry name" value="HIGH-AFFINITY ZINC UPTAKE SYSTEM PROTEIN ZNUA-RELATED"/>
    <property type="match status" value="1"/>
</dbReference>
<dbReference type="PRINTS" id="PR00691">
    <property type="entry name" value="ADHESINB"/>
</dbReference>
<dbReference type="PRINTS" id="PR00690">
    <property type="entry name" value="ADHESNFAMILY"/>
</dbReference>
<evidence type="ECO:0000256" key="2">
    <source>
        <dbReference type="ARBA" id="ARBA00011028"/>
    </source>
</evidence>
<reference evidence="7 8" key="1">
    <citation type="submission" date="2019-03" db="EMBL/GenBank/DDBJ databases">
        <title>Deep-cultivation of Planctomycetes and their phenomic and genomic characterization uncovers novel biology.</title>
        <authorList>
            <person name="Wiegand S."/>
            <person name="Jogler M."/>
            <person name="Boedeker C."/>
            <person name="Pinto D."/>
            <person name="Vollmers J."/>
            <person name="Rivas-Marin E."/>
            <person name="Kohn T."/>
            <person name="Peeters S.H."/>
            <person name="Heuer A."/>
            <person name="Rast P."/>
            <person name="Oberbeckmann S."/>
            <person name="Bunk B."/>
            <person name="Jeske O."/>
            <person name="Meyerdierks A."/>
            <person name="Storesund J.E."/>
            <person name="Kallscheuer N."/>
            <person name="Luecker S."/>
            <person name="Lage O.M."/>
            <person name="Pohl T."/>
            <person name="Merkel B.J."/>
            <person name="Hornburger P."/>
            <person name="Mueller R.-W."/>
            <person name="Bruemmer F."/>
            <person name="Labrenz M."/>
            <person name="Spormann A.M."/>
            <person name="Op den Camp H."/>
            <person name="Overmann J."/>
            <person name="Amann R."/>
            <person name="Jetten M.S.M."/>
            <person name="Mascher T."/>
            <person name="Medema M.H."/>
            <person name="Devos D.P."/>
            <person name="Kaster A.-K."/>
            <person name="Ovreas L."/>
            <person name="Rohde M."/>
            <person name="Galperin M.Y."/>
            <person name="Jogler C."/>
        </authorList>
    </citation>
    <scope>NUCLEOTIDE SEQUENCE [LARGE SCALE GENOMIC DNA]</scope>
    <source>
        <strain evidence="7 8">Enr13</strain>
    </source>
</reference>
<dbReference type="InterPro" id="IPR006127">
    <property type="entry name" value="ZnuA-like"/>
</dbReference>
<evidence type="ECO:0000256" key="5">
    <source>
        <dbReference type="ARBA" id="ARBA00022729"/>
    </source>
</evidence>
<gene>
    <name evidence="7" type="primary">troA</name>
    <name evidence="7" type="ORF">Enr13x_19800</name>
</gene>
<dbReference type="Pfam" id="PF01297">
    <property type="entry name" value="ZnuA"/>
    <property type="match status" value="1"/>
</dbReference>
<keyword evidence="5" id="KW-0732">Signal</keyword>
<dbReference type="GO" id="GO:0007155">
    <property type="term" value="P:cell adhesion"/>
    <property type="evidence" value="ECO:0007669"/>
    <property type="project" value="InterPro"/>
</dbReference>